<dbReference type="GO" id="GO:0004674">
    <property type="term" value="F:protein serine/threonine kinase activity"/>
    <property type="evidence" value="ECO:0007669"/>
    <property type="project" value="TreeGrafter"/>
</dbReference>
<evidence type="ECO:0000313" key="2">
    <source>
        <dbReference type="EMBL" id="KZV88723.1"/>
    </source>
</evidence>
<proteinExistence type="predicted"/>
<protein>
    <recommendedName>
        <fullName evidence="1">Protein kinase domain-containing protein</fullName>
    </recommendedName>
</protein>
<evidence type="ECO:0000313" key="3">
    <source>
        <dbReference type="Proteomes" id="UP000077266"/>
    </source>
</evidence>
<sequence length="373" mass="42388">MSASLLNAVWDTLVRLAAEHFAGRLRAPWVGRIQVFRTEGSHASVGRIWWPWTYELVELQYLDASALTRKQILNNVTPLHGLEHANVQRIIGISSPTRRAEIYLVGQLERECKRLLQFVEGSTCITRYSALKDVARGLAFLHEHGIMHGDVRPNHVYVTPHGRAVLAGFATRVCWPCLTAPHADETPAWAALETDEPEEDAGSPEFPEDIDLKKFRDWRSPPDLRDISRDGAIDPTLQEQASSSLRSFSLEGDAFAFAFLLVEIFTEIDTLSSPSALRLLRMAVKRERPPHPGRLTILRGLDDSLWNLCVRAWGSADAGQCQISLFKMDLERPRDNLIICPALWSEKQLSDWVRPRRLDLARRISGYQRRRRC</sequence>
<keyword evidence="3" id="KW-1185">Reference proteome</keyword>
<dbReference type="Pfam" id="PF07714">
    <property type="entry name" value="PK_Tyr_Ser-Thr"/>
    <property type="match status" value="1"/>
</dbReference>
<dbReference type="PROSITE" id="PS50011">
    <property type="entry name" value="PROTEIN_KINASE_DOM"/>
    <property type="match status" value="1"/>
</dbReference>
<dbReference type="InterPro" id="IPR000719">
    <property type="entry name" value="Prot_kinase_dom"/>
</dbReference>
<dbReference type="GO" id="GO:0005524">
    <property type="term" value="F:ATP binding"/>
    <property type="evidence" value="ECO:0007669"/>
    <property type="project" value="InterPro"/>
</dbReference>
<dbReference type="PANTHER" id="PTHR44329">
    <property type="entry name" value="SERINE/THREONINE-PROTEIN KINASE TNNI3K-RELATED"/>
    <property type="match status" value="1"/>
</dbReference>
<reference evidence="2 3" key="1">
    <citation type="journal article" date="2016" name="Mol. Biol. Evol.">
        <title>Comparative Genomics of Early-Diverging Mushroom-Forming Fungi Provides Insights into the Origins of Lignocellulose Decay Capabilities.</title>
        <authorList>
            <person name="Nagy L.G."/>
            <person name="Riley R."/>
            <person name="Tritt A."/>
            <person name="Adam C."/>
            <person name="Daum C."/>
            <person name="Floudas D."/>
            <person name="Sun H."/>
            <person name="Yadav J.S."/>
            <person name="Pangilinan J."/>
            <person name="Larsson K.H."/>
            <person name="Matsuura K."/>
            <person name="Barry K."/>
            <person name="Labutti K."/>
            <person name="Kuo R."/>
            <person name="Ohm R.A."/>
            <person name="Bhattacharya S.S."/>
            <person name="Shirouzu T."/>
            <person name="Yoshinaga Y."/>
            <person name="Martin F.M."/>
            <person name="Grigoriev I.V."/>
            <person name="Hibbett D.S."/>
        </authorList>
    </citation>
    <scope>NUCLEOTIDE SEQUENCE [LARGE SCALE GENOMIC DNA]</scope>
    <source>
        <strain evidence="2 3">HHB12029</strain>
    </source>
</reference>
<dbReference type="Gene3D" id="1.10.510.10">
    <property type="entry name" value="Transferase(Phosphotransferase) domain 1"/>
    <property type="match status" value="1"/>
</dbReference>
<dbReference type="Proteomes" id="UP000077266">
    <property type="component" value="Unassembled WGS sequence"/>
</dbReference>
<dbReference type="OrthoDB" id="6718656at2759"/>
<accession>A0A165FBE3</accession>
<feature type="domain" description="Protein kinase" evidence="1">
    <location>
        <begin position="10"/>
        <end position="373"/>
    </location>
</feature>
<dbReference type="InterPro" id="IPR001245">
    <property type="entry name" value="Ser-Thr/Tyr_kinase_cat_dom"/>
</dbReference>
<dbReference type="EMBL" id="KV426092">
    <property type="protein sequence ID" value="KZV88723.1"/>
    <property type="molecule type" value="Genomic_DNA"/>
</dbReference>
<organism evidence="2 3">
    <name type="scientific">Exidia glandulosa HHB12029</name>
    <dbReference type="NCBI Taxonomy" id="1314781"/>
    <lineage>
        <taxon>Eukaryota</taxon>
        <taxon>Fungi</taxon>
        <taxon>Dikarya</taxon>
        <taxon>Basidiomycota</taxon>
        <taxon>Agaricomycotina</taxon>
        <taxon>Agaricomycetes</taxon>
        <taxon>Auriculariales</taxon>
        <taxon>Exidiaceae</taxon>
        <taxon>Exidia</taxon>
    </lineage>
</organism>
<dbReference type="STRING" id="1314781.A0A165FBE3"/>
<evidence type="ECO:0000259" key="1">
    <source>
        <dbReference type="PROSITE" id="PS50011"/>
    </source>
</evidence>
<dbReference type="InterPro" id="IPR051681">
    <property type="entry name" value="Ser/Thr_Kinases-Pseudokinases"/>
</dbReference>
<name>A0A165FBE3_EXIGL</name>
<dbReference type="SUPFAM" id="SSF56112">
    <property type="entry name" value="Protein kinase-like (PK-like)"/>
    <property type="match status" value="1"/>
</dbReference>
<dbReference type="InterPro" id="IPR011009">
    <property type="entry name" value="Kinase-like_dom_sf"/>
</dbReference>
<gene>
    <name evidence="2" type="ORF">EXIGLDRAFT_772458</name>
</gene>
<dbReference type="AlphaFoldDB" id="A0A165FBE3"/>
<dbReference type="InParanoid" id="A0A165FBE3"/>